<dbReference type="InterPro" id="IPR036640">
    <property type="entry name" value="ABC1_TM_sf"/>
</dbReference>
<feature type="transmembrane region" description="Helical" evidence="8">
    <location>
        <begin position="29"/>
        <end position="51"/>
    </location>
</feature>
<dbReference type="Pfam" id="PF00005">
    <property type="entry name" value="ABC_tran"/>
    <property type="match status" value="1"/>
</dbReference>
<dbReference type="SUPFAM" id="SSF90123">
    <property type="entry name" value="ABC transporter transmembrane region"/>
    <property type="match status" value="1"/>
</dbReference>
<dbReference type="EMBL" id="RCUY01000005">
    <property type="protein sequence ID" value="RLP82911.1"/>
    <property type="molecule type" value="Genomic_DNA"/>
</dbReference>
<dbReference type="GO" id="GO:0016887">
    <property type="term" value="F:ATP hydrolysis activity"/>
    <property type="evidence" value="ECO:0007669"/>
    <property type="project" value="InterPro"/>
</dbReference>
<dbReference type="PROSITE" id="PS50929">
    <property type="entry name" value="ABC_TM1F"/>
    <property type="match status" value="1"/>
</dbReference>
<dbReference type="InterPro" id="IPR003439">
    <property type="entry name" value="ABC_transporter-like_ATP-bd"/>
</dbReference>
<dbReference type="CDD" id="cd07346">
    <property type="entry name" value="ABC_6TM_exporters"/>
    <property type="match status" value="1"/>
</dbReference>
<proteinExistence type="predicted"/>
<dbReference type="Gene3D" id="3.40.50.300">
    <property type="entry name" value="P-loop containing nucleotide triphosphate hydrolases"/>
    <property type="match status" value="1"/>
</dbReference>
<keyword evidence="2 8" id="KW-0812">Transmembrane</keyword>
<dbReference type="PANTHER" id="PTHR24221">
    <property type="entry name" value="ATP-BINDING CASSETTE SUB-FAMILY B"/>
    <property type="match status" value="1"/>
</dbReference>
<comment type="caution">
    <text evidence="11">The sequence shown here is derived from an EMBL/GenBank/DDBJ whole genome shotgun (WGS) entry which is preliminary data.</text>
</comment>
<evidence type="ECO:0000256" key="3">
    <source>
        <dbReference type="ARBA" id="ARBA00022741"/>
    </source>
</evidence>
<keyword evidence="12" id="KW-1185">Reference proteome</keyword>
<dbReference type="Pfam" id="PF00664">
    <property type="entry name" value="ABC_membrane"/>
    <property type="match status" value="1"/>
</dbReference>
<organism evidence="11 12">
    <name type="scientific">Mycetocola lacteus</name>
    <dbReference type="NCBI Taxonomy" id="76637"/>
    <lineage>
        <taxon>Bacteria</taxon>
        <taxon>Bacillati</taxon>
        <taxon>Actinomycetota</taxon>
        <taxon>Actinomycetes</taxon>
        <taxon>Micrococcales</taxon>
        <taxon>Microbacteriaceae</taxon>
        <taxon>Mycetocola</taxon>
    </lineage>
</organism>
<feature type="domain" description="ABC transmembrane type-1" evidence="10">
    <location>
        <begin position="31"/>
        <end position="313"/>
    </location>
</feature>
<gene>
    <name evidence="11" type="ORF">D9V34_06590</name>
</gene>
<name>A0A3L7ATM7_9MICO</name>
<evidence type="ECO:0000259" key="9">
    <source>
        <dbReference type="PROSITE" id="PS50893"/>
    </source>
</evidence>
<keyword evidence="3" id="KW-0547">Nucleotide-binding</keyword>
<dbReference type="GO" id="GO:0140359">
    <property type="term" value="F:ABC-type transporter activity"/>
    <property type="evidence" value="ECO:0007669"/>
    <property type="project" value="InterPro"/>
</dbReference>
<feature type="domain" description="ABC transporter" evidence="9">
    <location>
        <begin position="364"/>
        <end position="614"/>
    </location>
</feature>
<feature type="transmembrane region" description="Helical" evidence="8">
    <location>
        <begin position="290"/>
        <end position="311"/>
    </location>
</feature>
<accession>A0A3L7ATM7</accession>
<sequence length="621" mass="63293">MTSTTLLPVADVRTVFAVVRPLLRRHRGALLLALFGLVLASVCGLAGPASIGWITQLIADGADPLGLLGPGLLLLAAGLGQAGFGWIATVALSRGIQPGVASLREDTVAAALNLPLDRVEAGGTGDLVSRVSGDAEEVSDAASWAFIAFAGAGITIIMTLLGLAALDWRFAFAGALAIPVQAFAVRRYLRASGPIFAAGRAADGVRASALLTAFSALPTVRALGLGERERTRIEAASRASMGWEFRAVRTATVFYARLNLAEWIGLSAILVAGYLLVTTGAVPLGAAVTAALFFAGLFDPINTVLGVFGVLQRAGAGLARLVGVLTVATPSPVPNPTRAPSSSPVPASAPIPTGTPVRDARVGLAARDLTFGYHPGVPLLEGLNLEVAPGEHVAIVGESGSGKSTLAAVIAGLRAAESGFAGPVHGGGAGGNGNGNGLDGYAEGDRERGLPILIPVPLATQEGHVFAGSIADNLVIARPGSPTPALIEALTLVGAWEWVSALPEGIHTRVGGGGLPLTAERSQHLALARIALVDPPAVILDEATAEAGSDAARTLDAAAEALLRGRTALIIAHRLDQAARADRIIVMEHGRIIESGTHAQLRAAKGRYAHLWAAWASTAVE</sequence>
<dbReference type="InterPro" id="IPR011527">
    <property type="entry name" value="ABC1_TM_dom"/>
</dbReference>
<evidence type="ECO:0000256" key="5">
    <source>
        <dbReference type="ARBA" id="ARBA00022989"/>
    </source>
</evidence>
<dbReference type="InterPro" id="IPR027417">
    <property type="entry name" value="P-loop_NTPase"/>
</dbReference>
<reference evidence="11 12" key="1">
    <citation type="submission" date="2018-10" db="EMBL/GenBank/DDBJ databases">
        <authorList>
            <person name="Li J."/>
        </authorList>
    </citation>
    <scope>NUCLEOTIDE SEQUENCE [LARGE SCALE GENOMIC DNA]</scope>
    <source>
        <strain evidence="11 12">JCM 11654</strain>
    </source>
</reference>
<dbReference type="Proteomes" id="UP000269438">
    <property type="component" value="Unassembled WGS sequence"/>
</dbReference>
<feature type="transmembrane region" description="Helical" evidence="8">
    <location>
        <begin position="144"/>
        <end position="164"/>
    </location>
</feature>
<evidence type="ECO:0000256" key="6">
    <source>
        <dbReference type="ARBA" id="ARBA00023136"/>
    </source>
</evidence>
<protein>
    <submittedName>
        <fullName evidence="11">ABC transporter ATP-binding protein</fullName>
    </submittedName>
</protein>
<evidence type="ECO:0000256" key="2">
    <source>
        <dbReference type="ARBA" id="ARBA00022692"/>
    </source>
</evidence>
<dbReference type="SUPFAM" id="SSF52540">
    <property type="entry name" value="P-loop containing nucleoside triphosphate hydrolases"/>
    <property type="match status" value="1"/>
</dbReference>
<feature type="compositionally biased region" description="Low complexity" evidence="7">
    <location>
        <begin position="339"/>
        <end position="350"/>
    </location>
</feature>
<dbReference type="PANTHER" id="PTHR24221:SF654">
    <property type="entry name" value="ATP-BINDING CASSETTE SUB-FAMILY B MEMBER 6"/>
    <property type="match status" value="1"/>
</dbReference>
<evidence type="ECO:0000256" key="1">
    <source>
        <dbReference type="ARBA" id="ARBA00004651"/>
    </source>
</evidence>
<evidence type="ECO:0000256" key="4">
    <source>
        <dbReference type="ARBA" id="ARBA00022840"/>
    </source>
</evidence>
<keyword evidence="6 8" id="KW-0472">Membrane</keyword>
<evidence type="ECO:0000256" key="7">
    <source>
        <dbReference type="SAM" id="MobiDB-lite"/>
    </source>
</evidence>
<evidence type="ECO:0000313" key="12">
    <source>
        <dbReference type="Proteomes" id="UP000269438"/>
    </source>
</evidence>
<dbReference type="PROSITE" id="PS50893">
    <property type="entry name" value="ABC_TRANSPORTER_2"/>
    <property type="match status" value="1"/>
</dbReference>
<keyword evidence="4 11" id="KW-0067">ATP-binding</keyword>
<dbReference type="OrthoDB" id="9806127at2"/>
<feature type="transmembrane region" description="Helical" evidence="8">
    <location>
        <begin position="263"/>
        <end position="284"/>
    </location>
</feature>
<dbReference type="GO" id="GO:0034040">
    <property type="term" value="F:ATPase-coupled lipid transmembrane transporter activity"/>
    <property type="evidence" value="ECO:0007669"/>
    <property type="project" value="TreeGrafter"/>
</dbReference>
<evidence type="ECO:0000313" key="11">
    <source>
        <dbReference type="EMBL" id="RLP82911.1"/>
    </source>
</evidence>
<evidence type="ECO:0000256" key="8">
    <source>
        <dbReference type="SAM" id="Phobius"/>
    </source>
</evidence>
<feature type="region of interest" description="Disordered" evidence="7">
    <location>
        <begin position="332"/>
        <end position="353"/>
    </location>
</feature>
<evidence type="ECO:0000259" key="10">
    <source>
        <dbReference type="PROSITE" id="PS50929"/>
    </source>
</evidence>
<dbReference type="SMART" id="SM00382">
    <property type="entry name" value="AAA"/>
    <property type="match status" value="1"/>
</dbReference>
<dbReference type="GO" id="GO:0005886">
    <property type="term" value="C:plasma membrane"/>
    <property type="evidence" value="ECO:0007669"/>
    <property type="project" value="UniProtKB-SubCell"/>
</dbReference>
<keyword evidence="5 8" id="KW-1133">Transmembrane helix</keyword>
<dbReference type="RefSeq" id="WP_121688052.1">
    <property type="nucleotide sequence ID" value="NZ_RCUY01000005.1"/>
</dbReference>
<dbReference type="GO" id="GO:0005524">
    <property type="term" value="F:ATP binding"/>
    <property type="evidence" value="ECO:0007669"/>
    <property type="project" value="UniProtKB-KW"/>
</dbReference>
<feature type="transmembrane region" description="Helical" evidence="8">
    <location>
        <begin position="71"/>
        <end position="92"/>
    </location>
</feature>
<dbReference type="InterPro" id="IPR003593">
    <property type="entry name" value="AAA+_ATPase"/>
</dbReference>
<comment type="subcellular location">
    <subcellularLocation>
        <location evidence="1">Cell membrane</location>
        <topology evidence="1">Multi-pass membrane protein</topology>
    </subcellularLocation>
</comment>
<dbReference type="Gene3D" id="1.20.1560.10">
    <property type="entry name" value="ABC transporter type 1, transmembrane domain"/>
    <property type="match status" value="1"/>
</dbReference>
<dbReference type="InterPro" id="IPR039421">
    <property type="entry name" value="Type_1_exporter"/>
</dbReference>
<dbReference type="AlphaFoldDB" id="A0A3L7ATM7"/>